<keyword evidence="3" id="KW-0175">Coiled coil</keyword>
<dbReference type="OrthoDB" id="5061070at2759"/>
<dbReference type="Gene3D" id="1.20.120.1240">
    <property type="entry name" value="Dynamin, middle domain"/>
    <property type="match status" value="1"/>
</dbReference>
<proteinExistence type="predicted"/>
<dbReference type="PROSITE" id="PS51718">
    <property type="entry name" value="G_DYNAMIN_2"/>
    <property type="match status" value="1"/>
</dbReference>
<keyword evidence="2" id="KW-0342">GTP-binding</keyword>
<dbReference type="GO" id="GO:0005737">
    <property type="term" value="C:cytoplasm"/>
    <property type="evidence" value="ECO:0007669"/>
    <property type="project" value="TreeGrafter"/>
</dbReference>
<dbReference type="InterPro" id="IPR045063">
    <property type="entry name" value="Dynamin_N"/>
</dbReference>
<dbReference type="Pfam" id="PF01031">
    <property type="entry name" value="Dynamin_M"/>
    <property type="match status" value="1"/>
</dbReference>
<dbReference type="InterPro" id="IPR030381">
    <property type="entry name" value="G_DYNAMIN_dom"/>
</dbReference>
<keyword evidence="1" id="KW-0547">Nucleotide-binding</keyword>
<dbReference type="Gene3D" id="3.40.50.300">
    <property type="entry name" value="P-loop containing nucleotide triphosphate hydrolases"/>
    <property type="match status" value="1"/>
</dbReference>
<dbReference type="EMBL" id="ML991772">
    <property type="protein sequence ID" value="KAF2239623.1"/>
    <property type="molecule type" value="Genomic_DNA"/>
</dbReference>
<dbReference type="AlphaFoldDB" id="A0A6A6HPY8"/>
<dbReference type="PRINTS" id="PR00195">
    <property type="entry name" value="DYNAMIN"/>
</dbReference>
<dbReference type="InterPro" id="IPR022812">
    <property type="entry name" value="Dynamin"/>
</dbReference>
<evidence type="ECO:0000256" key="4">
    <source>
        <dbReference type="SAM" id="MobiDB-lite"/>
    </source>
</evidence>
<dbReference type="SUPFAM" id="SSF52540">
    <property type="entry name" value="P-loop containing nucleoside triphosphate hydrolases"/>
    <property type="match status" value="1"/>
</dbReference>
<accession>A0A6A6HPY8</accession>
<dbReference type="InterPro" id="IPR027417">
    <property type="entry name" value="P-loop_NTPase"/>
</dbReference>
<evidence type="ECO:0000259" key="6">
    <source>
        <dbReference type="PROSITE" id="PS51718"/>
    </source>
</evidence>
<dbReference type="InterPro" id="IPR001401">
    <property type="entry name" value="Dynamin_GTPase"/>
</dbReference>
<evidence type="ECO:0000256" key="2">
    <source>
        <dbReference type="ARBA" id="ARBA00023134"/>
    </source>
</evidence>
<evidence type="ECO:0000256" key="1">
    <source>
        <dbReference type="ARBA" id="ARBA00022741"/>
    </source>
</evidence>
<organism evidence="7 8">
    <name type="scientific">Viridothelium virens</name>
    <name type="common">Speckled blister lichen</name>
    <name type="synonym">Trypethelium virens</name>
    <dbReference type="NCBI Taxonomy" id="1048519"/>
    <lineage>
        <taxon>Eukaryota</taxon>
        <taxon>Fungi</taxon>
        <taxon>Dikarya</taxon>
        <taxon>Ascomycota</taxon>
        <taxon>Pezizomycotina</taxon>
        <taxon>Dothideomycetes</taxon>
        <taxon>Dothideomycetes incertae sedis</taxon>
        <taxon>Trypetheliales</taxon>
        <taxon>Trypetheliaceae</taxon>
        <taxon>Viridothelium</taxon>
    </lineage>
</organism>
<dbReference type="GO" id="GO:0003924">
    <property type="term" value="F:GTPase activity"/>
    <property type="evidence" value="ECO:0007669"/>
    <property type="project" value="InterPro"/>
</dbReference>
<dbReference type="InterPro" id="IPR020850">
    <property type="entry name" value="GED_dom"/>
</dbReference>
<dbReference type="PANTHER" id="PTHR11566">
    <property type="entry name" value="DYNAMIN"/>
    <property type="match status" value="1"/>
</dbReference>
<dbReference type="CDD" id="cd08771">
    <property type="entry name" value="DLP_1"/>
    <property type="match status" value="1"/>
</dbReference>
<feature type="region of interest" description="Disordered" evidence="4">
    <location>
        <begin position="431"/>
        <end position="511"/>
    </location>
</feature>
<feature type="compositionally biased region" description="Polar residues" evidence="4">
    <location>
        <begin position="440"/>
        <end position="450"/>
    </location>
</feature>
<gene>
    <name evidence="7" type="ORF">EV356DRAFT_563063</name>
</gene>
<protein>
    <submittedName>
        <fullName evidence="7">P-loop containing nucleoside triphosphate hydrolase protein</fullName>
    </submittedName>
</protein>
<keyword evidence="8" id="KW-1185">Reference proteome</keyword>
<dbReference type="GO" id="GO:0031623">
    <property type="term" value="P:receptor internalization"/>
    <property type="evidence" value="ECO:0007669"/>
    <property type="project" value="TreeGrafter"/>
</dbReference>
<dbReference type="Pfam" id="PF00350">
    <property type="entry name" value="Dynamin_N"/>
    <property type="match status" value="1"/>
</dbReference>
<dbReference type="Proteomes" id="UP000800092">
    <property type="component" value="Unassembled WGS sequence"/>
</dbReference>
<dbReference type="PANTHER" id="PTHR11566:SF131">
    <property type="entry name" value="GTPASE, PUTATIVE (AFU_ORTHOLOGUE AFUA_6G07630)-RELATED"/>
    <property type="match status" value="1"/>
</dbReference>
<feature type="domain" description="GED" evidence="5">
    <location>
        <begin position="698"/>
        <end position="797"/>
    </location>
</feature>
<dbReference type="InterPro" id="IPR000375">
    <property type="entry name" value="Dynamin_stalk"/>
</dbReference>
<evidence type="ECO:0000259" key="5">
    <source>
        <dbReference type="PROSITE" id="PS51388"/>
    </source>
</evidence>
<dbReference type="GO" id="GO:0005874">
    <property type="term" value="C:microtubule"/>
    <property type="evidence" value="ECO:0007669"/>
    <property type="project" value="TreeGrafter"/>
</dbReference>
<dbReference type="GO" id="GO:0005525">
    <property type="term" value="F:GTP binding"/>
    <property type="evidence" value="ECO:0007669"/>
    <property type="project" value="InterPro"/>
</dbReference>
<feature type="coiled-coil region" evidence="3">
    <location>
        <begin position="768"/>
        <end position="795"/>
    </location>
</feature>
<keyword evidence="7" id="KW-0378">Hydrolase</keyword>
<evidence type="ECO:0000313" key="7">
    <source>
        <dbReference type="EMBL" id="KAF2239623.1"/>
    </source>
</evidence>
<evidence type="ECO:0000256" key="3">
    <source>
        <dbReference type="SAM" id="Coils"/>
    </source>
</evidence>
<reference evidence="7" key="1">
    <citation type="journal article" date="2020" name="Stud. Mycol.">
        <title>101 Dothideomycetes genomes: a test case for predicting lifestyles and emergence of pathogens.</title>
        <authorList>
            <person name="Haridas S."/>
            <person name="Albert R."/>
            <person name="Binder M."/>
            <person name="Bloem J."/>
            <person name="Labutti K."/>
            <person name="Salamov A."/>
            <person name="Andreopoulos B."/>
            <person name="Baker S."/>
            <person name="Barry K."/>
            <person name="Bills G."/>
            <person name="Bluhm B."/>
            <person name="Cannon C."/>
            <person name="Castanera R."/>
            <person name="Culley D."/>
            <person name="Daum C."/>
            <person name="Ezra D."/>
            <person name="Gonzalez J."/>
            <person name="Henrissat B."/>
            <person name="Kuo A."/>
            <person name="Liang C."/>
            <person name="Lipzen A."/>
            <person name="Lutzoni F."/>
            <person name="Magnuson J."/>
            <person name="Mondo S."/>
            <person name="Nolan M."/>
            <person name="Ohm R."/>
            <person name="Pangilinan J."/>
            <person name="Park H.-J."/>
            <person name="Ramirez L."/>
            <person name="Alfaro M."/>
            <person name="Sun H."/>
            <person name="Tritt A."/>
            <person name="Yoshinaga Y."/>
            <person name="Zwiers L.-H."/>
            <person name="Turgeon B."/>
            <person name="Goodwin S."/>
            <person name="Spatafora J."/>
            <person name="Crous P."/>
            <person name="Grigoriev I."/>
        </authorList>
    </citation>
    <scope>NUCLEOTIDE SEQUENCE</scope>
    <source>
        <strain evidence="7">Tuck. ex Michener</strain>
    </source>
</reference>
<name>A0A6A6HPY8_VIRVR</name>
<feature type="domain" description="Dynamin-type G" evidence="6">
    <location>
        <begin position="27"/>
        <end position="353"/>
    </location>
</feature>
<dbReference type="GO" id="GO:0008017">
    <property type="term" value="F:microtubule binding"/>
    <property type="evidence" value="ECO:0007669"/>
    <property type="project" value="TreeGrafter"/>
</dbReference>
<sequence>MDALDNKSKQLVSIINELERLGIEKSQIPLPKIVVVGDQSAGKSSIVEAISGIKVPRASGTCTRCPIQITMTSNSDPTASWTCKLSLLKTHDYAGPKHLLRDEAELWEPKYQPDSIHLQTITDKDDVEHFIKLAQDAVLSPTTDPEDFFKQVKGRARARQPQEKFSPNAVCLDISDRDIPNLSFCDLPGIINQMDSARDEYLVEVVRELVEDRIEGENTLILLACSMGSDIHTSSAASIIRRTYGSRAADRCLAVLTKPDLLQSGDDIENWRRILNGETFQFGHGYYVTKQPSPAELERKIEHHEAREKEQEFFASTKPWTTELAEFKALFGTDNLRNALAKKLAAIIEDSLPVINEKITERLSAVKEALDQFPPIPTANSYGIVSDVLNQFTSTLQENLEGVYPHTQFRMEWRNCAENLRDNLLNLRPDVEWNHEDPSTDQPMRQSDTPTPTPRKNRPEVVELLDDEPSRPIGRQGTTTTPQRKRKLEHGDIATPNGTPQSHTSTKKARTRVIPIRSQKLQLEKIKQTLVRVSLSGIPDEYDSKALDQLILESFQLWDAPIDKFLESIRRLMGNLFRDVLENLFKPYYGTPLYDKVHKITGEFITLAFMSFNSAKDRALRSERFKPITLNREILTHHLRAHQRYLETNRFKERANLYIDRQEMATGRSTDGQDRAKKLTKEKDVILKDLGEDEFHAALKVLAKVRAYYDVAAPRFIDNICLTVQSELYGECKQKLLNQLKIGLEIDQPDLSRVQEECITLLSQEPDKEAQRIALTREKEALEQAQRRLRELPMQMGQFFGPDFGLFVGR</sequence>
<evidence type="ECO:0000313" key="8">
    <source>
        <dbReference type="Proteomes" id="UP000800092"/>
    </source>
</evidence>
<dbReference type="GO" id="GO:0005886">
    <property type="term" value="C:plasma membrane"/>
    <property type="evidence" value="ECO:0007669"/>
    <property type="project" value="TreeGrafter"/>
</dbReference>
<dbReference type="PROSITE" id="PS51388">
    <property type="entry name" value="GED"/>
    <property type="match status" value="1"/>
</dbReference>
<dbReference type="SMART" id="SM00053">
    <property type="entry name" value="DYNc"/>
    <property type="match status" value="1"/>
</dbReference>